<proteinExistence type="predicted"/>
<dbReference type="HOGENOM" id="CLU_2916399_0_0_4"/>
<dbReference type="Proteomes" id="UP000027604">
    <property type="component" value="Chromosome I"/>
</dbReference>
<protein>
    <submittedName>
        <fullName evidence="2">Uncharacterized protein</fullName>
    </submittedName>
</protein>
<dbReference type="STRING" id="1349767.GJA_5566"/>
<evidence type="ECO:0000313" key="2">
    <source>
        <dbReference type="EMBL" id="CDG86153.1"/>
    </source>
</evidence>
<dbReference type="KEGG" id="jag:GJA_5566"/>
<dbReference type="AlphaFoldDB" id="W0VFA3"/>
<sequence>MDGQDVLLEALEERFGPGADQVAAERVRLARMEEADRSLRGVSSWRSGGDANPRRRKQTVS</sequence>
<feature type="region of interest" description="Disordered" evidence="1">
    <location>
        <begin position="35"/>
        <end position="61"/>
    </location>
</feature>
<name>W0VFA3_9BURK</name>
<gene>
    <name evidence="2" type="ORF">GJA_5566</name>
</gene>
<organism evidence="2 3">
    <name type="scientific">Janthinobacterium agaricidamnosum NBRC 102515 = DSM 9628</name>
    <dbReference type="NCBI Taxonomy" id="1349767"/>
    <lineage>
        <taxon>Bacteria</taxon>
        <taxon>Pseudomonadati</taxon>
        <taxon>Pseudomonadota</taxon>
        <taxon>Betaproteobacteria</taxon>
        <taxon>Burkholderiales</taxon>
        <taxon>Oxalobacteraceae</taxon>
        <taxon>Janthinobacterium</taxon>
    </lineage>
</organism>
<keyword evidence="3" id="KW-1185">Reference proteome</keyword>
<evidence type="ECO:0000256" key="1">
    <source>
        <dbReference type="SAM" id="MobiDB-lite"/>
    </source>
</evidence>
<dbReference type="EMBL" id="HG322949">
    <property type="protein sequence ID" value="CDG86153.1"/>
    <property type="molecule type" value="Genomic_DNA"/>
</dbReference>
<reference evidence="2 3" key="1">
    <citation type="journal article" date="2015" name="Genome Announc.">
        <title>Genome Sequence of Mushroom Soft-Rot Pathogen Janthinobacterium agaricidamnosum.</title>
        <authorList>
            <person name="Graupner K."/>
            <person name="Lackner G."/>
            <person name="Hertweck C."/>
        </authorList>
    </citation>
    <scope>NUCLEOTIDE SEQUENCE [LARGE SCALE GENOMIC DNA]</scope>
    <source>
        <strain evidence="3">NBRC 102515 / DSM 9628</strain>
    </source>
</reference>
<accession>W0VFA3</accession>
<dbReference type="PATRIC" id="fig|1349767.4.peg.2639"/>
<evidence type="ECO:0000313" key="3">
    <source>
        <dbReference type="Proteomes" id="UP000027604"/>
    </source>
</evidence>